<dbReference type="InParanoid" id="H2YX44"/>
<dbReference type="GeneTree" id="ENSGT00730000111354"/>
<dbReference type="AlphaFoldDB" id="H2YX44"/>
<accession>H2YX44</accession>
<reference evidence="14" key="2">
    <citation type="submission" date="2025-08" db="UniProtKB">
        <authorList>
            <consortium name="Ensembl"/>
        </authorList>
    </citation>
    <scope>IDENTIFICATION</scope>
</reference>
<keyword evidence="9" id="KW-0966">Cell projection</keyword>
<dbReference type="eggNOG" id="ENOG502QQS9">
    <property type="taxonomic scope" value="Eukaryota"/>
</dbReference>
<dbReference type="PANTHER" id="PTHR31598">
    <property type="entry name" value="IQ DOMAIN-CONTAINING PROTEIN D"/>
    <property type="match status" value="1"/>
</dbReference>
<evidence type="ECO:0000313" key="14">
    <source>
        <dbReference type="Ensembl" id="ENSCSAVP00000009905.1"/>
    </source>
</evidence>
<dbReference type="Gene3D" id="1.20.5.190">
    <property type="match status" value="1"/>
</dbReference>
<evidence type="ECO:0000256" key="3">
    <source>
        <dbReference type="ARBA" id="ARBA00009071"/>
    </source>
</evidence>
<keyword evidence="5" id="KW-0963">Cytoplasm</keyword>
<evidence type="ECO:0000256" key="13">
    <source>
        <dbReference type="SAM" id="MobiDB-lite"/>
    </source>
</evidence>
<keyword evidence="6" id="KW-0282">Flagellum</keyword>
<comment type="similarity">
    <text evidence="3">Belongs to the DRC10 family.</text>
</comment>
<evidence type="ECO:0000256" key="4">
    <source>
        <dbReference type="ARBA" id="ARBA00021752"/>
    </source>
</evidence>
<evidence type="ECO:0000256" key="6">
    <source>
        <dbReference type="ARBA" id="ARBA00022846"/>
    </source>
</evidence>
<evidence type="ECO:0000256" key="2">
    <source>
        <dbReference type="ARBA" id="ARBA00004611"/>
    </source>
</evidence>
<evidence type="ECO:0000313" key="15">
    <source>
        <dbReference type="Proteomes" id="UP000007875"/>
    </source>
</evidence>
<dbReference type="Proteomes" id="UP000007875">
    <property type="component" value="Unassembled WGS sequence"/>
</dbReference>
<evidence type="ECO:0000256" key="9">
    <source>
        <dbReference type="ARBA" id="ARBA00023273"/>
    </source>
</evidence>
<feature type="coiled-coil region" evidence="12">
    <location>
        <begin position="341"/>
        <end position="375"/>
    </location>
</feature>
<keyword evidence="8" id="KW-0206">Cytoskeleton</keyword>
<dbReference type="FunCoup" id="H2YX44">
    <property type="interactions" value="2"/>
</dbReference>
<dbReference type="PANTHER" id="PTHR31598:SF1">
    <property type="entry name" value="DYNEIN REGULATORY COMPLEX PROTEIN 10"/>
    <property type="match status" value="1"/>
</dbReference>
<keyword evidence="12" id="KW-0175">Coiled coil</keyword>
<evidence type="ECO:0000256" key="12">
    <source>
        <dbReference type="SAM" id="Coils"/>
    </source>
</evidence>
<feature type="compositionally biased region" description="Basic and acidic residues" evidence="13">
    <location>
        <begin position="258"/>
        <end position="284"/>
    </location>
</feature>
<dbReference type="CDD" id="cd23767">
    <property type="entry name" value="IQCD"/>
    <property type="match status" value="1"/>
</dbReference>
<dbReference type="SMART" id="SM00015">
    <property type="entry name" value="IQ"/>
    <property type="match status" value="1"/>
</dbReference>
<comment type="subcellular location">
    <subcellularLocation>
        <location evidence="2">Cytoplasm</location>
        <location evidence="2">Cytoskeleton</location>
        <location evidence="2">Flagellum axoneme</location>
    </subcellularLocation>
</comment>
<comment type="function">
    <text evidence="1">Component of the nexin-dynein regulatory complex (N-DRC), a key regulator of ciliary/flagellar motility which maintains the alignment and integrity of the distal axoneme and regulates microtubule sliding in motile axonemes.</text>
</comment>
<keyword evidence="15" id="KW-1185">Reference proteome</keyword>
<feature type="coiled-coil region" evidence="12">
    <location>
        <begin position="219"/>
        <end position="250"/>
    </location>
</feature>
<reference evidence="15" key="1">
    <citation type="submission" date="2003-08" db="EMBL/GenBank/DDBJ databases">
        <authorList>
            <person name="Birren B."/>
            <person name="Nusbaum C."/>
            <person name="Abebe A."/>
            <person name="Abouelleil A."/>
            <person name="Adekoya E."/>
            <person name="Ait-zahra M."/>
            <person name="Allen N."/>
            <person name="Allen T."/>
            <person name="An P."/>
            <person name="Anderson M."/>
            <person name="Anderson S."/>
            <person name="Arachchi H."/>
            <person name="Armbruster J."/>
            <person name="Bachantsang P."/>
            <person name="Baldwin J."/>
            <person name="Barry A."/>
            <person name="Bayul T."/>
            <person name="Blitshsteyn B."/>
            <person name="Bloom T."/>
            <person name="Blye J."/>
            <person name="Boguslavskiy L."/>
            <person name="Borowsky M."/>
            <person name="Boukhgalter B."/>
            <person name="Brunache A."/>
            <person name="Butler J."/>
            <person name="Calixte N."/>
            <person name="Calvo S."/>
            <person name="Camarata J."/>
            <person name="Campo K."/>
            <person name="Chang J."/>
            <person name="Cheshatsang Y."/>
            <person name="Citroen M."/>
            <person name="Collymore A."/>
            <person name="Considine T."/>
            <person name="Cook A."/>
            <person name="Cooke P."/>
            <person name="Corum B."/>
            <person name="Cuomo C."/>
            <person name="David R."/>
            <person name="Dawoe T."/>
            <person name="Degray S."/>
            <person name="Dodge S."/>
            <person name="Dooley K."/>
            <person name="Dorje P."/>
            <person name="Dorjee K."/>
            <person name="Dorris L."/>
            <person name="Duffey N."/>
            <person name="Dupes A."/>
            <person name="Elkins T."/>
            <person name="Engels R."/>
            <person name="Erickson J."/>
            <person name="Farina A."/>
            <person name="Faro S."/>
            <person name="Ferreira P."/>
            <person name="Fischer H."/>
            <person name="Fitzgerald M."/>
            <person name="Foley K."/>
            <person name="Gage D."/>
            <person name="Galagan J."/>
            <person name="Gearin G."/>
            <person name="Gnerre S."/>
            <person name="Gnirke A."/>
            <person name="Goyette A."/>
            <person name="Graham J."/>
            <person name="Grandbois E."/>
            <person name="Gyaltsen K."/>
            <person name="Hafez N."/>
            <person name="Hagopian D."/>
            <person name="Hagos B."/>
            <person name="Hall J."/>
            <person name="Hatcher B."/>
            <person name="Heller A."/>
            <person name="Higgins H."/>
            <person name="Honan T."/>
            <person name="Horn A."/>
            <person name="Houde N."/>
            <person name="Hughes L."/>
            <person name="Hulme W."/>
            <person name="Husby E."/>
            <person name="Iliev I."/>
            <person name="Jaffe D."/>
            <person name="Jones C."/>
            <person name="Kamal M."/>
            <person name="Kamat A."/>
            <person name="Kamvysselis M."/>
            <person name="Karlsson E."/>
            <person name="Kells C."/>
            <person name="Kieu A."/>
            <person name="Kisner P."/>
            <person name="Kodira C."/>
            <person name="Kulbokas E."/>
            <person name="Labutti K."/>
            <person name="Lama D."/>
            <person name="Landers T."/>
            <person name="Leger J."/>
            <person name="Levine S."/>
            <person name="Lewis D."/>
            <person name="Lewis T."/>
            <person name="Lindblad-toh K."/>
            <person name="Liu X."/>
            <person name="Lokyitsang T."/>
            <person name="Lokyitsang Y."/>
            <person name="Lucien O."/>
            <person name="Lui A."/>
            <person name="Ma L.J."/>
            <person name="Mabbitt R."/>
            <person name="Macdonald J."/>
            <person name="Maclean C."/>
            <person name="Major J."/>
            <person name="Manning J."/>
            <person name="Marabella R."/>
            <person name="Maru K."/>
            <person name="Matthews C."/>
            <person name="Mauceli E."/>
            <person name="Mccarthy M."/>
            <person name="Mcdonough S."/>
            <person name="Mcghee T."/>
            <person name="Meldrim J."/>
            <person name="Meneus L."/>
            <person name="Mesirov J."/>
            <person name="Mihalev A."/>
            <person name="Mihova T."/>
            <person name="Mikkelsen T."/>
            <person name="Mlenga V."/>
            <person name="Moru K."/>
            <person name="Mozes J."/>
            <person name="Mulrain L."/>
            <person name="Munson G."/>
            <person name="Naylor J."/>
            <person name="Newes C."/>
            <person name="Nguyen C."/>
            <person name="Nguyen N."/>
            <person name="Nguyen T."/>
            <person name="Nicol R."/>
            <person name="Nielsen C."/>
            <person name="Nizzari M."/>
            <person name="Norbu C."/>
            <person name="Norbu N."/>
            <person name="O'donnell P."/>
            <person name="Okoawo O."/>
            <person name="O'leary S."/>
            <person name="Omotosho B."/>
            <person name="O'neill K."/>
            <person name="Osman S."/>
            <person name="Parker S."/>
            <person name="Perrin D."/>
            <person name="Phunkhang P."/>
            <person name="Piqani B."/>
            <person name="Purcell S."/>
            <person name="Rachupka T."/>
            <person name="Ramasamy U."/>
            <person name="Rameau R."/>
            <person name="Ray V."/>
            <person name="Raymond C."/>
            <person name="Retta R."/>
            <person name="Richardson S."/>
            <person name="Rise C."/>
            <person name="Rodriguez J."/>
            <person name="Rogers J."/>
            <person name="Rogov P."/>
            <person name="Rutman M."/>
            <person name="Schupbach R."/>
            <person name="Seaman C."/>
            <person name="Settipalli S."/>
            <person name="Sharpe T."/>
            <person name="Sheridan J."/>
            <person name="Sherpa N."/>
            <person name="Shi J."/>
            <person name="Smirnov S."/>
            <person name="Smith C."/>
            <person name="Sougnez C."/>
            <person name="Spencer B."/>
            <person name="Stalker J."/>
            <person name="Stange-thomann N."/>
            <person name="Stavropoulos S."/>
            <person name="Stetson K."/>
            <person name="Stone C."/>
            <person name="Stone S."/>
            <person name="Stubbs M."/>
            <person name="Talamas J."/>
            <person name="Tchuinga P."/>
            <person name="Tenzing P."/>
            <person name="Tesfaye S."/>
            <person name="Theodore J."/>
            <person name="Thoulutsang Y."/>
            <person name="Topham K."/>
            <person name="Towey S."/>
            <person name="Tsamla T."/>
            <person name="Tsomo N."/>
            <person name="Vallee D."/>
            <person name="Vassiliev H."/>
            <person name="Venkataraman V."/>
            <person name="Vinson J."/>
            <person name="Vo A."/>
            <person name="Wade C."/>
            <person name="Wang S."/>
            <person name="Wangchuk T."/>
            <person name="Wangdi T."/>
            <person name="Whittaker C."/>
            <person name="Wilkinson J."/>
            <person name="Wu Y."/>
            <person name="Wyman D."/>
            <person name="Yadav S."/>
            <person name="Yang S."/>
            <person name="Yang X."/>
            <person name="Yeager S."/>
            <person name="Yee E."/>
            <person name="Young G."/>
            <person name="Zainoun J."/>
            <person name="Zembeck L."/>
            <person name="Zimmer A."/>
            <person name="Zody M."/>
            <person name="Lander E."/>
        </authorList>
    </citation>
    <scope>NUCLEOTIDE SEQUENCE [LARGE SCALE GENOMIC DNA]</scope>
</reference>
<keyword evidence="7" id="KW-0969">Cilium</keyword>
<dbReference type="OMA" id="AKIQKYW"/>
<dbReference type="STRING" id="51511.ENSCSAVP00000009905"/>
<comment type="subunit">
    <text evidence="11">Component of the nexin-dynein regulatory complex (N-DRC). Interacts with CFAP52.</text>
</comment>
<organism evidence="14 15">
    <name type="scientific">Ciona savignyi</name>
    <name type="common">Pacific transparent sea squirt</name>
    <dbReference type="NCBI Taxonomy" id="51511"/>
    <lineage>
        <taxon>Eukaryota</taxon>
        <taxon>Metazoa</taxon>
        <taxon>Chordata</taxon>
        <taxon>Tunicata</taxon>
        <taxon>Ascidiacea</taxon>
        <taxon>Phlebobranchia</taxon>
        <taxon>Cionidae</taxon>
        <taxon>Ciona</taxon>
    </lineage>
</organism>
<evidence type="ECO:0000256" key="10">
    <source>
        <dbReference type="ARBA" id="ARBA00032180"/>
    </source>
</evidence>
<evidence type="ECO:0000256" key="5">
    <source>
        <dbReference type="ARBA" id="ARBA00022490"/>
    </source>
</evidence>
<evidence type="ECO:0000256" key="1">
    <source>
        <dbReference type="ARBA" id="ARBA00003029"/>
    </source>
</evidence>
<evidence type="ECO:0000256" key="8">
    <source>
        <dbReference type="ARBA" id="ARBA00023212"/>
    </source>
</evidence>
<dbReference type="HOGENOM" id="CLU_637710_0_0_1"/>
<evidence type="ECO:0000256" key="11">
    <source>
        <dbReference type="ARBA" id="ARBA00046836"/>
    </source>
</evidence>
<dbReference type="Pfam" id="PF00612">
    <property type="entry name" value="IQ"/>
    <property type="match status" value="1"/>
</dbReference>
<proteinExistence type="inferred from homology"/>
<dbReference type="InterPro" id="IPR000048">
    <property type="entry name" value="IQ_motif_EF-hand-BS"/>
</dbReference>
<protein>
    <recommendedName>
        <fullName evidence="4">Dynein regulatory complex protein 10</fullName>
    </recommendedName>
    <alternativeName>
        <fullName evidence="10">IQ domain-containing protein D</fullName>
    </alternativeName>
</protein>
<dbReference type="Ensembl" id="ENSCSAVT00000010025.1">
    <property type="protein sequence ID" value="ENSCSAVP00000009905.1"/>
    <property type="gene ID" value="ENSCSAVG00000005822.1"/>
</dbReference>
<sequence length="431" mass="49416">MTDVLPIRTDGLGESSPINLKKLKAGQRTESANSQQGASAALRILEPARKKLGTVETQRIIECLDECIRRHELVASLMLILLPSEDRLEQFSLALGVDLLTAIKSHRTLCRLLDEAFEYNAEQHTTASLRSSVTDSSRNIMRLFSKNPAAVTTVRSELSGQFSQQGNPQLKESLLMVDGLNELRGILLEKLLTSPAEEIDRTRYLHQVTEREKNNTTVIDKLQAQLDTAIDDKEQEMSKRNENIRRLKNDLHQIEQFSEEHIRRTKTEADKQQAADTRGSEGKQSKLSTEADQIRDQLSRMVAEDRETEQHLRKRKFKIETEVENWIIKYDQDMGEKQDEYEQIDAVYTQEKKQLSELEEKFSVLQEEYDKIMEERRIAREIKEAKELELALMMKAAITIQAFFRAYKVRKALKSKAKKGGGKGGKGKKKK</sequence>
<dbReference type="PROSITE" id="PS50096">
    <property type="entry name" value="IQ"/>
    <property type="match status" value="1"/>
</dbReference>
<name>H2YX44_CIOSA</name>
<dbReference type="InterPro" id="IPR042815">
    <property type="entry name" value="DRC10"/>
</dbReference>
<evidence type="ECO:0000256" key="7">
    <source>
        <dbReference type="ARBA" id="ARBA00023069"/>
    </source>
</evidence>
<feature type="region of interest" description="Disordered" evidence="13">
    <location>
        <begin position="258"/>
        <end position="293"/>
    </location>
</feature>
<reference evidence="14" key="3">
    <citation type="submission" date="2025-09" db="UniProtKB">
        <authorList>
            <consortium name="Ensembl"/>
        </authorList>
    </citation>
    <scope>IDENTIFICATION</scope>
</reference>